<sequence length="69" mass="7826">MEKKLPGHIAGFGTLRDMERMEQDYYGEFTDAGMSELVLRSDLTTKECDRLCAELSGEVIIVQKKKPSE</sequence>
<organism evidence="1 2">
    <name type="scientific">Oceanobacillus picturae</name>
    <dbReference type="NCBI Taxonomy" id="171693"/>
    <lineage>
        <taxon>Bacteria</taxon>
        <taxon>Bacillati</taxon>
        <taxon>Bacillota</taxon>
        <taxon>Bacilli</taxon>
        <taxon>Bacillales</taxon>
        <taxon>Bacillaceae</taxon>
        <taxon>Oceanobacillus</taxon>
    </lineage>
</organism>
<evidence type="ECO:0000313" key="1">
    <source>
        <dbReference type="EMBL" id="CDO03083.1"/>
    </source>
</evidence>
<dbReference type="Proteomes" id="UP000028863">
    <property type="component" value="Unassembled WGS sequence"/>
</dbReference>
<dbReference type="AlphaFoldDB" id="W9AC90"/>
<dbReference type="EMBL" id="CCAX010000001">
    <property type="protein sequence ID" value="CDO03083.1"/>
    <property type="molecule type" value="Genomic_DNA"/>
</dbReference>
<protein>
    <submittedName>
        <fullName evidence="1">Uncharacterized protein</fullName>
    </submittedName>
</protein>
<accession>W9AC90</accession>
<gene>
    <name evidence="1" type="ORF">BN988_01583</name>
</gene>
<reference evidence="1" key="2">
    <citation type="submission" date="2014-03" db="EMBL/GenBank/DDBJ databases">
        <authorList>
            <person name="Urmite Genomes"/>
        </authorList>
    </citation>
    <scope>NUCLEOTIDE SEQUENCE</scope>
    <source>
        <strain evidence="1">S1</strain>
    </source>
</reference>
<evidence type="ECO:0000313" key="2">
    <source>
        <dbReference type="Proteomes" id="UP000028863"/>
    </source>
</evidence>
<name>W9AC90_9BACI</name>
<reference evidence="1" key="1">
    <citation type="submission" date="2014-03" db="EMBL/GenBank/DDBJ databases">
        <title>Draft genome sequencing of Oceanobacillus picturae strain S1 isolated from human gut.</title>
        <authorList>
            <person name="Croce O."/>
            <person name="Lagier J.C."/>
            <person name="Raoult D."/>
        </authorList>
    </citation>
    <scope>NUCLEOTIDE SEQUENCE [LARGE SCALE GENOMIC DNA]</scope>
    <source>
        <strain evidence="1">S1</strain>
    </source>
</reference>
<comment type="caution">
    <text evidence="1">The sequence shown here is derived from an EMBL/GenBank/DDBJ whole genome shotgun (WGS) entry which is preliminary data.</text>
</comment>
<proteinExistence type="predicted"/>
<dbReference type="STRING" id="171693.BN988_01583"/>
<dbReference type="RefSeq" id="WP_036574728.1">
    <property type="nucleotide sequence ID" value="NZ_CABLBW010000001.1"/>
</dbReference>
<keyword evidence="2" id="KW-1185">Reference proteome</keyword>